<evidence type="ECO:0000313" key="2">
    <source>
        <dbReference type="EMBL" id="CDO69450.1"/>
    </source>
</evidence>
<accession>A0A060S534</accession>
<evidence type="ECO:0000313" key="3">
    <source>
        <dbReference type="Proteomes" id="UP000029665"/>
    </source>
</evidence>
<dbReference type="OMA" id="VEAWAMD"/>
<dbReference type="Proteomes" id="UP000029665">
    <property type="component" value="Unassembled WGS sequence"/>
</dbReference>
<dbReference type="Gene3D" id="3.40.50.1820">
    <property type="entry name" value="alpha/beta hydrolase"/>
    <property type="match status" value="1"/>
</dbReference>
<name>A0A060S534_PYCCI</name>
<gene>
    <name evidence="2" type="ORF">BN946_scf184817.g10</name>
</gene>
<dbReference type="EMBL" id="CCBP010000044">
    <property type="protein sequence ID" value="CDO69450.1"/>
    <property type="molecule type" value="Genomic_DNA"/>
</dbReference>
<keyword evidence="3" id="KW-1185">Reference proteome</keyword>
<protein>
    <recommendedName>
        <fullName evidence="1">AB hydrolase-1 domain-containing protein</fullName>
    </recommendedName>
</protein>
<dbReference type="HOGENOM" id="CLU_032490_0_0_1"/>
<comment type="caution">
    <text evidence="2">The sequence shown here is derived from an EMBL/GenBank/DDBJ whole genome shotgun (WGS) entry which is preliminary data.</text>
</comment>
<dbReference type="SUPFAM" id="SSF53474">
    <property type="entry name" value="alpha/beta-Hydrolases"/>
    <property type="match status" value="1"/>
</dbReference>
<dbReference type="Pfam" id="PF12697">
    <property type="entry name" value="Abhydrolase_6"/>
    <property type="match status" value="1"/>
</dbReference>
<proteinExistence type="predicted"/>
<reference evidence="2" key="1">
    <citation type="submission" date="2014-01" db="EMBL/GenBank/DDBJ databases">
        <title>The genome of the white-rot fungus Pycnoporus cinnabarinus: a basidiomycete model with a versatile arsenal for lignocellulosic biomass breakdown.</title>
        <authorList>
            <person name="Levasseur A."/>
            <person name="Lomascolo A."/>
            <person name="Ruiz-Duenas F.J."/>
            <person name="Uzan E."/>
            <person name="Piumi F."/>
            <person name="Kues U."/>
            <person name="Ram A.F.J."/>
            <person name="Murat C."/>
            <person name="Haon M."/>
            <person name="Benoit I."/>
            <person name="Arfi Y."/>
            <person name="Chevret D."/>
            <person name="Drula E."/>
            <person name="Kwon M.J."/>
            <person name="Gouret P."/>
            <person name="Lesage-Meessen L."/>
            <person name="Lombard V."/>
            <person name="Mariette J."/>
            <person name="Noirot C."/>
            <person name="Park J."/>
            <person name="Patyshakuliyeva A."/>
            <person name="Wieneger R.A.B."/>
            <person name="Wosten H.A.B."/>
            <person name="Martin F."/>
            <person name="Coutinho P.M."/>
            <person name="de Vries R."/>
            <person name="Martinez A.T."/>
            <person name="Klopp C."/>
            <person name="Pontarotti P."/>
            <person name="Henrissat B."/>
            <person name="Record E."/>
        </authorList>
    </citation>
    <scope>NUCLEOTIDE SEQUENCE [LARGE SCALE GENOMIC DNA]</scope>
    <source>
        <strain evidence="2">BRFM137</strain>
    </source>
</reference>
<dbReference type="InterPro" id="IPR029058">
    <property type="entry name" value="AB_hydrolase_fold"/>
</dbReference>
<feature type="domain" description="AB hydrolase-1" evidence="1">
    <location>
        <begin position="48"/>
        <end position="333"/>
    </location>
</feature>
<evidence type="ECO:0000259" key="1">
    <source>
        <dbReference type="Pfam" id="PF12697"/>
    </source>
</evidence>
<dbReference type="AlphaFoldDB" id="A0A060S534"/>
<dbReference type="OrthoDB" id="94039at2759"/>
<organism evidence="2 3">
    <name type="scientific">Pycnoporus cinnabarinus</name>
    <name type="common">Cinnabar-red polypore</name>
    <name type="synonym">Trametes cinnabarina</name>
    <dbReference type="NCBI Taxonomy" id="5643"/>
    <lineage>
        <taxon>Eukaryota</taxon>
        <taxon>Fungi</taxon>
        <taxon>Dikarya</taxon>
        <taxon>Basidiomycota</taxon>
        <taxon>Agaricomycotina</taxon>
        <taxon>Agaricomycetes</taxon>
        <taxon>Polyporales</taxon>
        <taxon>Polyporaceae</taxon>
        <taxon>Trametes</taxon>
    </lineage>
</organism>
<sequence>MLEEKEFELPGLEADGGFVNTLVRYKPKAATVKAATTPFERPRVHLSLVLLHAIASHKESWLPTVEHLFELQETIPTNAFTIVEAWSMDKPNHGHAAVANQHRLIEDPRVISGRQVGRAVQAFLKSGLIAAGSTVVAIGHSAGACIMVQATDDCAVTELPFSSLIMVDPPMMTPEILQKALAEGWPLLRAMEIAKNRKDVWPSRSAAKEWFAKRFPWRRWDPRVLDLYVEHALCDLPTASYPDLKEGVTLSISRAQEINGYSGHADAHAALERLKVLCPTIPVHCIFGGQVDMVPLESQAAIVDEDAGRRMRSIVRIARSGHLLVQEAPRDLALAIWSILHEDYARPTAPTSTTARL</sequence>
<dbReference type="InterPro" id="IPR000073">
    <property type="entry name" value="AB_hydrolase_1"/>
</dbReference>